<dbReference type="AlphaFoldDB" id="A0A832SWR1"/>
<protein>
    <submittedName>
        <fullName evidence="1">Uncharacterized protein</fullName>
    </submittedName>
</protein>
<sequence>MEMRRKVIGILLISLALLMVKVGSSSTFRETSMERQIIVGYGDDPFIDVQCKFIRCCPGNVITIKNNLDYPIYATLVRRSFCGHTCEVNIGRIDPGYSKKIYVFPGNYTIKASWDGGGAKLNVKCRRRRC</sequence>
<comment type="caution">
    <text evidence="1">The sequence shown here is derived from an EMBL/GenBank/DDBJ whole genome shotgun (WGS) entry which is preliminary data.</text>
</comment>
<evidence type="ECO:0000313" key="2">
    <source>
        <dbReference type="Proteomes" id="UP000617544"/>
    </source>
</evidence>
<accession>A0A832SWR1</accession>
<dbReference type="Proteomes" id="UP000617544">
    <property type="component" value="Unassembled WGS sequence"/>
</dbReference>
<name>A0A832SWR1_PYRHR</name>
<organism evidence="1 2">
    <name type="scientific">Pyrococcus horikoshii</name>
    <dbReference type="NCBI Taxonomy" id="53953"/>
    <lineage>
        <taxon>Archaea</taxon>
        <taxon>Methanobacteriati</taxon>
        <taxon>Methanobacteriota</taxon>
        <taxon>Thermococci</taxon>
        <taxon>Thermococcales</taxon>
        <taxon>Thermococcaceae</taxon>
        <taxon>Pyrococcus</taxon>
    </lineage>
</organism>
<reference evidence="1" key="1">
    <citation type="journal article" date="2020" name="bioRxiv">
        <title>A rank-normalized archaeal taxonomy based on genome phylogeny resolves widespread incomplete and uneven classifications.</title>
        <authorList>
            <person name="Rinke C."/>
            <person name="Chuvochina M."/>
            <person name="Mussig A.J."/>
            <person name="Chaumeil P.-A."/>
            <person name="Waite D.W."/>
            <person name="Whitman W.B."/>
            <person name="Parks D.H."/>
            <person name="Hugenholtz P."/>
        </authorList>
    </citation>
    <scope>NUCLEOTIDE SEQUENCE</scope>
    <source>
        <strain evidence="1">UBA8834</strain>
    </source>
</reference>
<dbReference type="EMBL" id="DUJN01000004">
    <property type="protein sequence ID" value="HII60870.1"/>
    <property type="molecule type" value="Genomic_DNA"/>
</dbReference>
<evidence type="ECO:0000313" key="1">
    <source>
        <dbReference type="EMBL" id="HII60870.1"/>
    </source>
</evidence>
<gene>
    <name evidence="1" type="ORF">HA331_03785</name>
</gene>
<proteinExistence type="predicted"/>